<keyword evidence="2" id="KW-1185">Reference proteome</keyword>
<sequence length="319" mass="35814">MVDVRRFPRSKYPFYAGDALRSALAETGINYVWLGELGALGVRGPRAGCVESHTFDVYVWRLYHYAPALFQLEELVSLAERHTVAILCREENWRACHRQFLADYLTRQGLEVVHIRRVGEERHVPTPCYRTYNPPPLDLVKRVYRDFQKLCTNSSVYLFSGALEGGEDVDVIVYGFGGDLPPGYDAQILPTPADDLFHYFVTHTGVLICGRAYVIDLEKALKEEVAVAKARAHVFLKSSDPVAVCKSAKGLVFTAAALLCGAAQVYTWARAARCLAERGLEPPPYFKRCLSPPPLQELKKWARYVETLADVIAHVSGHR</sequence>
<evidence type="ECO:0008006" key="3">
    <source>
        <dbReference type="Google" id="ProtNLM"/>
    </source>
</evidence>
<reference evidence="1" key="1">
    <citation type="submission" date="2006-12" db="EMBL/GenBank/DDBJ databases">
        <title>Complete sequence of Pyrobaculum islandicum DSM 4184.</title>
        <authorList>
            <person name="Copeland A."/>
            <person name="Lucas S."/>
            <person name="Lapidus A."/>
            <person name="Barry K."/>
            <person name="Detter J.C."/>
            <person name="Glavina del Rio T."/>
            <person name="Dalin E."/>
            <person name="Tice H."/>
            <person name="Pitluck S."/>
            <person name="Meincke L."/>
            <person name="Brettin T."/>
            <person name="Bruce D."/>
            <person name="Han C."/>
            <person name="Tapia R."/>
            <person name="Gilna P."/>
            <person name="Schmutz J."/>
            <person name="Larimer F."/>
            <person name="Land M."/>
            <person name="Hauser L."/>
            <person name="Kyrpides N."/>
            <person name="Mikhailova N."/>
            <person name="Cozen A.E."/>
            <person name="Fitz-Gibbon S.T."/>
            <person name="House C.H."/>
            <person name="Saltikov C."/>
            <person name="Lowe T."/>
            <person name="Richardson P."/>
        </authorList>
    </citation>
    <scope>NUCLEOTIDE SEQUENCE [LARGE SCALE GENOMIC DNA]</scope>
    <source>
        <strain evidence="1">DSM 4184</strain>
    </source>
</reference>
<gene>
    <name evidence="1" type="ordered locus">Pisl_0743</name>
</gene>
<dbReference type="Pfam" id="PF04343">
    <property type="entry name" value="DUF488"/>
    <property type="match status" value="1"/>
</dbReference>
<dbReference type="Proteomes" id="UP000002595">
    <property type="component" value="Chromosome"/>
</dbReference>
<proteinExistence type="predicted"/>
<dbReference type="GeneID" id="4617663"/>
<name>A1RSI8_PYRIL</name>
<dbReference type="HOGENOM" id="CLU_779918_0_0_2"/>
<dbReference type="EMBL" id="CP000504">
    <property type="protein sequence ID" value="ABL87920.1"/>
    <property type="molecule type" value="Genomic_DNA"/>
</dbReference>
<accession>A1RSI8</accession>
<dbReference type="AlphaFoldDB" id="A1RSI8"/>
<evidence type="ECO:0000313" key="2">
    <source>
        <dbReference type="Proteomes" id="UP000002595"/>
    </source>
</evidence>
<dbReference type="eggNOG" id="arCOG00723">
    <property type="taxonomic scope" value="Archaea"/>
</dbReference>
<organism evidence="1 2">
    <name type="scientific">Pyrobaculum islandicum (strain DSM 4184 / JCM 9189 / GEO3)</name>
    <dbReference type="NCBI Taxonomy" id="384616"/>
    <lineage>
        <taxon>Archaea</taxon>
        <taxon>Thermoproteota</taxon>
        <taxon>Thermoprotei</taxon>
        <taxon>Thermoproteales</taxon>
        <taxon>Thermoproteaceae</taxon>
        <taxon>Pyrobaculum</taxon>
    </lineage>
</organism>
<dbReference type="InterPro" id="IPR007438">
    <property type="entry name" value="DUF488"/>
</dbReference>
<protein>
    <recommendedName>
        <fullName evidence="3">DUF488 domain-containing protein</fullName>
    </recommendedName>
</protein>
<dbReference type="PANTHER" id="PTHR39337">
    <property type="entry name" value="BLR5642 PROTEIN"/>
    <property type="match status" value="1"/>
</dbReference>
<dbReference type="STRING" id="384616.Pisl_0743"/>
<dbReference type="KEGG" id="pis:Pisl_0743"/>
<evidence type="ECO:0000313" key="1">
    <source>
        <dbReference type="EMBL" id="ABL87920.1"/>
    </source>
</evidence>
<dbReference type="RefSeq" id="WP_011762496.1">
    <property type="nucleotide sequence ID" value="NC_008701.1"/>
</dbReference>
<dbReference type="PANTHER" id="PTHR39337:SF1">
    <property type="entry name" value="BLR5642 PROTEIN"/>
    <property type="match status" value="1"/>
</dbReference>